<evidence type="ECO:0000313" key="1">
    <source>
        <dbReference type="EMBL" id="GFY45478.1"/>
    </source>
</evidence>
<keyword evidence="2" id="KW-1185">Reference proteome</keyword>
<gene>
    <name evidence="1" type="ORF">TNIN_209801</name>
</gene>
<evidence type="ECO:0000313" key="2">
    <source>
        <dbReference type="Proteomes" id="UP000886998"/>
    </source>
</evidence>
<name>A0A8X6X1Y1_9ARAC</name>
<accession>A0A8X6X1Y1</accession>
<organism evidence="1 2">
    <name type="scientific">Trichonephila inaurata madagascariensis</name>
    <dbReference type="NCBI Taxonomy" id="2747483"/>
    <lineage>
        <taxon>Eukaryota</taxon>
        <taxon>Metazoa</taxon>
        <taxon>Ecdysozoa</taxon>
        <taxon>Arthropoda</taxon>
        <taxon>Chelicerata</taxon>
        <taxon>Arachnida</taxon>
        <taxon>Araneae</taxon>
        <taxon>Araneomorphae</taxon>
        <taxon>Entelegynae</taxon>
        <taxon>Araneoidea</taxon>
        <taxon>Nephilidae</taxon>
        <taxon>Trichonephila</taxon>
        <taxon>Trichonephila inaurata</taxon>
    </lineage>
</organism>
<dbReference type="AlphaFoldDB" id="A0A8X6X1Y1"/>
<dbReference type="Proteomes" id="UP000886998">
    <property type="component" value="Unassembled WGS sequence"/>
</dbReference>
<proteinExistence type="predicted"/>
<reference evidence="1" key="1">
    <citation type="submission" date="2020-08" db="EMBL/GenBank/DDBJ databases">
        <title>Multicomponent nature underlies the extraordinary mechanical properties of spider dragline silk.</title>
        <authorList>
            <person name="Kono N."/>
            <person name="Nakamura H."/>
            <person name="Mori M."/>
            <person name="Yoshida Y."/>
            <person name="Ohtoshi R."/>
            <person name="Malay A.D."/>
            <person name="Moran D.A.P."/>
            <person name="Tomita M."/>
            <person name="Numata K."/>
            <person name="Arakawa K."/>
        </authorList>
    </citation>
    <scope>NUCLEOTIDE SEQUENCE</scope>
</reference>
<sequence length="47" mass="5179">RFGEGQEGGCAQCSLISLSSSVDKLNSVIHECFFDRFRKVKKAEEAA</sequence>
<comment type="caution">
    <text evidence="1">The sequence shown here is derived from an EMBL/GenBank/DDBJ whole genome shotgun (WGS) entry which is preliminary data.</text>
</comment>
<dbReference type="EMBL" id="BMAV01004885">
    <property type="protein sequence ID" value="GFY45478.1"/>
    <property type="molecule type" value="Genomic_DNA"/>
</dbReference>
<protein>
    <submittedName>
        <fullName evidence="1">Uncharacterized protein</fullName>
    </submittedName>
</protein>
<feature type="non-terminal residue" evidence="1">
    <location>
        <position position="1"/>
    </location>
</feature>